<evidence type="ECO:0008006" key="3">
    <source>
        <dbReference type="Google" id="ProtNLM"/>
    </source>
</evidence>
<protein>
    <recommendedName>
        <fullName evidence="3">Carbon monoxide dehydrogenase subunit G</fullName>
    </recommendedName>
</protein>
<dbReference type="Proteomes" id="UP000470404">
    <property type="component" value="Unassembled WGS sequence"/>
</dbReference>
<dbReference type="EMBL" id="JAAGNC010000189">
    <property type="protein sequence ID" value="NEC61188.1"/>
    <property type="molecule type" value="Genomic_DNA"/>
</dbReference>
<dbReference type="Gene3D" id="3.30.530.20">
    <property type="match status" value="1"/>
</dbReference>
<reference evidence="1 2" key="1">
    <citation type="submission" date="2020-01" db="EMBL/GenBank/DDBJ databases">
        <title>Insect and environment-associated Actinomycetes.</title>
        <authorList>
            <person name="Currrie C."/>
            <person name="Chevrette M."/>
            <person name="Carlson C."/>
            <person name="Stubbendieck R."/>
            <person name="Wendt-Pienkowski E."/>
        </authorList>
    </citation>
    <scope>NUCLEOTIDE SEQUENCE [LARGE SCALE GENOMIC DNA]</scope>
    <source>
        <strain evidence="1 2">SID8386</strain>
    </source>
</reference>
<gene>
    <name evidence="1" type="ORF">G3I59_37720</name>
</gene>
<comment type="caution">
    <text evidence="1">The sequence shown here is derived from an EMBL/GenBank/DDBJ whole genome shotgun (WGS) entry which is preliminary data.</text>
</comment>
<dbReference type="InterPro" id="IPR023393">
    <property type="entry name" value="START-like_dom_sf"/>
</dbReference>
<name>A0ABX0C4K0_9PSEU</name>
<evidence type="ECO:0000313" key="1">
    <source>
        <dbReference type="EMBL" id="NEC61188.1"/>
    </source>
</evidence>
<dbReference type="RefSeq" id="WP_067585029.1">
    <property type="nucleotide sequence ID" value="NZ_JAAGNC010000189.1"/>
</dbReference>
<keyword evidence="2" id="KW-1185">Reference proteome</keyword>
<sequence length="214" mass="22884">MRIEGGFTVGAPVDTVHAAMRDIEQAAECLRGFTVERASSDSVVRGSFRPARDDAEDIRCLVSVQDIDDDDHTVSLAVRARQSAGPGIAALTLTSRLRSVDRGATRVQIEVDLTTAGNARWFDGHAAEDALARHAAEFGTALEKRLRRNTPVSAGAVTMTEDDPGAKRDSLARLVSWTASRRRYLATSAIAGLALAVLLARKRTSAARTAPTTT</sequence>
<evidence type="ECO:0000313" key="2">
    <source>
        <dbReference type="Proteomes" id="UP000470404"/>
    </source>
</evidence>
<accession>A0ABX0C4K0</accession>
<proteinExistence type="predicted"/>
<dbReference type="SUPFAM" id="SSF55961">
    <property type="entry name" value="Bet v1-like"/>
    <property type="match status" value="1"/>
</dbReference>
<organism evidence="1 2">
    <name type="scientific">Amycolatopsis rubida</name>
    <dbReference type="NCBI Taxonomy" id="112413"/>
    <lineage>
        <taxon>Bacteria</taxon>
        <taxon>Bacillati</taxon>
        <taxon>Actinomycetota</taxon>
        <taxon>Actinomycetes</taxon>
        <taxon>Pseudonocardiales</taxon>
        <taxon>Pseudonocardiaceae</taxon>
        <taxon>Amycolatopsis</taxon>
    </lineage>
</organism>